<evidence type="ECO:0000313" key="1">
    <source>
        <dbReference type="EMBL" id="KAG8538019.1"/>
    </source>
</evidence>
<accession>A0AAV6YS26</accession>
<keyword evidence="2" id="KW-1185">Reference proteome</keyword>
<name>A0AAV6YS26_ENGPU</name>
<gene>
    <name evidence="1" type="ORF">GDO81_023428</name>
</gene>
<dbReference type="Proteomes" id="UP000824782">
    <property type="component" value="Unassembled WGS sequence"/>
</dbReference>
<dbReference type="AlphaFoldDB" id="A0AAV6YS26"/>
<dbReference type="EMBL" id="WNYA01024606">
    <property type="protein sequence ID" value="KAG8538019.1"/>
    <property type="molecule type" value="Genomic_DNA"/>
</dbReference>
<protein>
    <submittedName>
        <fullName evidence="1">Uncharacterized protein</fullName>
    </submittedName>
</protein>
<organism evidence="1 2">
    <name type="scientific">Engystomops pustulosus</name>
    <name type="common">Tungara frog</name>
    <name type="synonym">Physalaemus pustulosus</name>
    <dbReference type="NCBI Taxonomy" id="76066"/>
    <lineage>
        <taxon>Eukaryota</taxon>
        <taxon>Metazoa</taxon>
        <taxon>Chordata</taxon>
        <taxon>Craniata</taxon>
        <taxon>Vertebrata</taxon>
        <taxon>Euteleostomi</taxon>
        <taxon>Amphibia</taxon>
        <taxon>Batrachia</taxon>
        <taxon>Anura</taxon>
        <taxon>Neobatrachia</taxon>
        <taxon>Hyloidea</taxon>
        <taxon>Leptodactylidae</taxon>
        <taxon>Leiuperinae</taxon>
        <taxon>Engystomops</taxon>
    </lineage>
</organism>
<sequence length="83" mass="9660">MTRPQKSWSWKEPRGCHRFPFTYSWTPPWSPALLSPQLGQPTPQVTAPLPLNVRRMLLSLQYLQLIPGVPSQLPLFLLHRILF</sequence>
<reference evidence="1" key="1">
    <citation type="thesis" date="2020" institute="ProQuest LLC" country="789 East Eisenhower Parkway, Ann Arbor, MI, USA">
        <title>Comparative Genomics and Chromosome Evolution.</title>
        <authorList>
            <person name="Mudd A.B."/>
        </authorList>
    </citation>
    <scope>NUCLEOTIDE SEQUENCE</scope>
    <source>
        <strain evidence="1">237g6f4</strain>
        <tissue evidence="1">Blood</tissue>
    </source>
</reference>
<proteinExistence type="predicted"/>
<comment type="caution">
    <text evidence="1">The sequence shown here is derived from an EMBL/GenBank/DDBJ whole genome shotgun (WGS) entry which is preliminary data.</text>
</comment>
<evidence type="ECO:0000313" key="2">
    <source>
        <dbReference type="Proteomes" id="UP000824782"/>
    </source>
</evidence>